<dbReference type="Gene3D" id="3.50.50.60">
    <property type="entry name" value="FAD/NAD(P)-binding domain"/>
    <property type="match status" value="3"/>
</dbReference>
<dbReference type="OrthoDB" id="4540221at2"/>
<dbReference type="PANTHER" id="PTHR37417">
    <property type="entry name" value="67 KDA MYOSIN-CROSS-REACTIVE ANTIGEN FAMILY PROTEIN (AFU_ORTHOLOGUE AFUA_5G09970)"/>
    <property type="match status" value="1"/>
</dbReference>
<keyword evidence="2" id="KW-1185">Reference proteome</keyword>
<organism evidence="1 2">
    <name type="scientific">Corynebacterium pseudopelargi</name>
    <dbReference type="NCBI Taxonomy" id="2080757"/>
    <lineage>
        <taxon>Bacteria</taxon>
        <taxon>Bacillati</taxon>
        <taxon>Actinomycetota</taxon>
        <taxon>Actinomycetes</taxon>
        <taxon>Mycobacteriales</taxon>
        <taxon>Corynebacteriaceae</taxon>
        <taxon>Corynebacterium</taxon>
    </lineage>
</organism>
<protein>
    <submittedName>
        <fullName evidence="1">Oleate hydratase</fullName>
        <ecNumber evidence="1">4.2.1.53</ecNumber>
    </submittedName>
</protein>
<dbReference type="NCBIfam" id="NF010584">
    <property type="entry name" value="PRK13977.1"/>
    <property type="match status" value="1"/>
</dbReference>
<dbReference type="Pfam" id="PF06100">
    <property type="entry name" value="MCRA"/>
    <property type="match status" value="1"/>
</dbReference>
<dbReference type="SUPFAM" id="SSF51905">
    <property type="entry name" value="FAD/NAD(P)-binding domain"/>
    <property type="match status" value="1"/>
</dbReference>
<name>A0A3G6ISH8_9CORY</name>
<dbReference type="GO" id="GO:0071949">
    <property type="term" value="F:FAD binding"/>
    <property type="evidence" value="ECO:0007669"/>
    <property type="project" value="InterPro"/>
</dbReference>
<accession>A0A3G6ISH8</accession>
<dbReference type="GO" id="GO:0006631">
    <property type="term" value="P:fatty acid metabolic process"/>
    <property type="evidence" value="ECO:0007669"/>
    <property type="project" value="InterPro"/>
</dbReference>
<evidence type="ECO:0000313" key="2">
    <source>
        <dbReference type="Proteomes" id="UP000271426"/>
    </source>
</evidence>
<sequence length="599" mass="68194">MQPYQKSYPTDYYGNRFVQNDLGRYLEIRPEAPKNIEQRKAYFVGGGIGNLIAAGYLLRDGQMPGENITVLEQMAVPGGSFDGAGNNEDGFIARGGREMGQHFECFWDIMKDVPAVDLPAPHTVLDEFRMYNETDPNISNCRLINDQARNRLRMPEMGLSKRSQLKMIKLLAVKEEKTYYKTIEDWFDQDFFESNFYTLWRSMFAFQDYQSLTEMKRYMHRFLQYLPGFPDFSCLRFSRYNQYTSFIEPLVNYLKGQGVRFQYDTVVQDLDIEVAGNAFEVTGIHCIHEGKEKLIDVRPEDIVIVTNGSLTESTGYGDNTTPAPFKKDPGPAWDLWKNIAAKAPNCGRPEVFCSDPDKTVWQSVSFNFYGGYDNPFNAKLRELSRNDLFSGKTVTAGIITADDSPWLCSLTVHRQPQFIGQEDGLCVAWAYGLHWWNKGSVTAKPMLECTGEEVLREFCYHFGVEDVEKTIAMTKVRLATMPWITAEFMPRGEGDRPWPVPEGSKNLGFTGQFVETPDDCVFTTEGSARTGQMAVYGLLGIERDIQPIWPTQYDIRSMLHSASAMNDGKLPGGKLLRRLLKGTYYEDILPKGRESGPVR</sequence>
<dbReference type="EC" id="4.2.1.53" evidence="1"/>
<dbReference type="RefSeq" id="WP_123959616.1">
    <property type="nucleotide sequence ID" value="NZ_CP033898.1"/>
</dbReference>
<dbReference type="InterPro" id="IPR036188">
    <property type="entry name" value="FAD/NAD-bd_sf"/>
</dbReference>
<dbReference type="AlphaFoldDB" id="A0A3G6ISH8"/>
<reference evidence="1 2" key="1">
    <citation type="submission" date="2018-11" db="EMBL/GenBank/DDBJ databases">
        <authorList>
            <person name="Kleinhagauer T."/>
            <person name="Glaeser S.P."/>
            <person name="Spergser J."/>
            <person name="Ruckert C."/>
            <person name="Kaempfer P."/>
            <person name="Busse H.-J."/>
        </authorList>
    </citation>
    <scope>NUCLEOTIDE SEQUENCE [LARGE SCALE GENOMIC DNA]</scope>
    <source>
        <strain evidence="1 2">812CH</strain>
    </source>
</reference>
<gene>
    <name evidence="1" type="primary">ohyA</name>
    <name evidence="1" type="ORF">CPPEL_02290</name>
</gene>
<dbReference type="PANTHER" id="PTHR37417:SF3">
    <property type="entry name" value="MYOSIN-CROSSREACTIVE PROTEIN"/>
    <property type="match status" value="1"/>
</dbReference>
<dbReference type="EMBL" id="CP033898">
    <property type="protein sequence ID" value="AZA08595.1"/>
    <property type="molecule type" value="Genomic_DNA"/>
</dbReference>
<keyword evidence="1" id="KW-0456">Lyase</keyword>
<proteinExistence type="predicted"/>
<evidence type="ECO:0000313" key="1">
    <source>
        <dbReference type="EMBL" id="AZA08595.1"/>
    </source>
</evidence>
<dbReference type="KEGG" id="cpso:CPPEL_02290"/>
<dbReference type="Proteomes" id="UP000271426">
    <property type="component" value="Chromosome"/>
</dbReference>
<dbReference type="InterPro" id="IPR010354">
    <property type="entry name" value="Oleate_hydratase"/>
</dbReference>
<dbReference type="GO" id="GO:0050151">
    <property type="term" value="F:oleate hydratase activity"/>
    <property type="evidence" value="ECO:0007669"/>
    <property type="project" value="UniProtKB-EC"/>
</dbReference>